<dbReference type="Proteomes" id="UP000243799">
    <property type="component" value="Unassembled WGS sequence"/>
</dbReference>
<comment type="pathway">
    <text evidence="1">Siderophore biosynthesis.</text>
</comment>
<feature type="domain" description="Aerobactin siderophore biosynthesis IucA/IucC-like C-terminal" evidence="4">
    <location>
        <begin position="416"/>
        <end position="584"/>
    </location>
</feature>
<reference evidence="6" key="1">
    <citation type="submission" date="2016-10" db="EMBL/GenBank/DDBJ databases">
        <authorList>
            <person name="Varghese N."/>
            <person name="Submissions S."/>
        </authorList>
    </citation>
    <scope>NUCLEOTIDE SEQUENCE [LARGE SCALE GENOMIC DNA]</scope>
    <source>
        <strain evidence="6">CGMCC 4.3568</strain>
    </source>
</reference>
<sequence>MRQMEPDLVQRALRAPGFPEVRRRVFRQLLESLLYENAVRAHENDDGRSVVAAVSDEGEPVRYVVTARRRFGFGRVAVTGPVLRTDSGGIAEAESLSGFLGEARAALDADPELLTRFARELEETLVKDAAAQYVRVRRGGRLADASYDELEGRITDGHRYHPTFKSRMGFDAADNYAYGPEFAHPVHPLWIAAHNEISEVSTSSTLSGQDFVRGQLGATKTEHFLDILREAGAEPADFTLVPVHPWQWREQVATAFAEPLRQGSLHLLGPDPDEFLPQQSIRTMACVTTPHRPYLKLALSIVNTSTSRVLAPHTVRNAAPISDWLRDVVESDPFLRDDCRVVLLGEVQGSAVVPDQPGGLLREDTYGVLSCIWRESLYPHVEPGENAVPFTGLTARELDGTPMIEHWVRKQGVIGWLDRLVEVSVVPLLHLLCRHGIALESHAQNMVLLHRGGVPERVVLRDFHDGVRFSRAHLAEPDRCPELAGTPAHHGNRNSFVETDDLDLVTDFLLDAFFFINLGELSIFLADTYGLAEREFWKVVRARVAAYQEAFPELTGRFTLFDLAKPTIAVERLTTRRLLPDTELRLHSVPNPLAGP</sequence>
<gene>
    <name evidence="5" type="ORF">SAMN05216266_104158</name>
</gene>
<organism evidence="5 6">
    <name type="scientific">Amycolatopsis marina</name>
    <dbReference type="NCBI Taxonomy" id="490629"/>
    <lineage>
        <taxon>Bacteria</taxon>
        <taxon>Bacillati</taxon>
        <taxon>Actinomycetota</taxon>
        <taxon>Actinomycetes</taxon>
        <taxon>Pseudonocardiales</taxon>
        <taxon>Pseudonocardiaceae</taxon>
        <taxon>Amycolatopsis</taxon>
    </lineage>
</organism>
<accession>A0A1I0Y0L1</accession>
<dbReference type="InterPro" id="IPR007310">
    <property type="entry name" value="Aerobactin_biosyn_IucA/IucC_N"/>
</dbReference>
<name>A0A1I0Y0L1_9PSEU</name>
<feature type="domain" description="Aerobactin siderophore biosynthesis IucA/IucC N-terminal" evidence="3">
    <location>
        <begin position="146"/>
        <end position="394"/>
    </location>
</feature>
<dbReference type="EMBL" id="FOKG01000004">
    <property type="protein sequence ID" value="SFB06879.1"/>
    <property type="molecule type" value="Genomic_DNA"/>
</dbReference>
<evidence type="ECO:0000259" key="3">
    <source>
        <dbReference type="Pfam" id="PF04183"/>
    </source>
</evidence>
<dbReference type="Pfam" id="PF04183">
    <property type="entry name" value="IucA_IucC"/>
    <property type="match status" value="1"/>
</dbReference>
<evidence type="ECO:0000256" key="2">
    <source>
        <dbReference type="ARBA" id="ARBA00007832"/>
    </source>
</evidence>
<dbReference type="GO" id="GO:0016881">
    <property type="term" value="F:acid-amino acid ligase activity"/>
    <property type="evidence" value="ECO:0007669"/>
    <property type="project" value="UniProtKB-ARBA"/>
</dbReference>
<keyword evidence="6" id="KW-1185">Reference proteome</keyword>
<evidence type="ECO:0000259" key="4">
    <source>
        <dbReference type="Pfam" id="PF06276"/>
    </source>
</evidence>
<dbReference type="PANTHER" id="PTHR34384">
    <property type="entry name" value="L-2,3-DIAMINOPROPANOATE--CITRATE LIGASE"/>
    <property type="match status" value="1"/>
</dbReference>
<dbReference type="Gene3D" id="6.10.250.3370">
    <property type="match status" value="1"/>
</dbReference>
<dbReference type="GO" id="GO:0019290">
    <property type="term" value="P:siderophore biosynthetic process"/>
    <property type="evidence" value="ECO:0007669"/>
    <property type="project" value="InterPro"/>
</dbReference>
<dbReference type="AlphaFoldDB" id="A0A1I0Y0L1"/>
<protein>
    <submittedName>
        <fullName evidence="5">Siderophore synthetase component</fullName>
    </submittedName>
</protein>
<evidence type="ECO:0000313" key="5">
    <source>
        <dbReference type="EMBL" id="SFB06879.1"/>
    </source>
</evidence>
<dbReference type="Gene3D" id="3.30.310.280">
    <property type="match status" value="1"/>
</dbReference>
<dbReference type="PANTHER" id="PTHR34384:SF6">
    <property type="entry name" value="STAPHYLOFERRIN B SYNTHASE"/>
    <property type="match status" value="1"/>
</dbReference>
<dbReference type="InterPro" id="IPR037455">
    <property type="entry name" value="LucA/IucC-like"/>
</dbReference>
<dbReference type="Pfam" id="PF06276">
    <property type="entry name" value="FhuF"/>
    <property type="match status" value="1"/>
</dbReference>
<evidence type="ECO:0000313" key="6">
    <source>
        <dbReference type="Proteomes" id="UP000243799"/>
    </source>
</evidence>
<proteinExistence type="inferred from homology"/>
<dbReference type="STRING" id="490629.SAMN05216266_104158"/>
<evidence type="ECO:0000256" key="1">
    <source>
        <dbReference type="ARBA" id="ARBA00004924"/>
    </source>
</evidence>
<comment type="similarity">
    <text evidence="2">Belongs to the IucA/IucC family.</text>
</comment>
<dbReference type="InterPro" id="IPR022770">
    <property type="entry name" value="IucA/IucC-like_C"/>
</dbReference>
<dbReference type="Gene3D" id="1.10.510.40">
    <property type="match status" value="1"/>
</dbReference>